<keyword evidence="3" id="KW-1185">Reference proteome</keyword>
<comment type="caution">
    <text evidence="2">The sequence shown here is derived from an EMBL/GenBank/DDBJ whole genome shotgun (WGS) entry which is preliminary data.</text>
</comment>
<evidence type="ECO:0000256" key="1">
    <source>
        <dbReference type="SAM" id="MobiDB-lite"/>
    </source>
</evidence>
<proteinExistence type="predicted"/>
<accession>A0A7J8JGV3</accession>
<name>A0A7J8JGV3_ROUAE</name>
<gene>
    <name evidence="2" type="ORF">HJG63_010353</name>
</gene>
<evidence type="ECO:0000313" key="3">
    <source>
        <dbReference type="Proteomes" id="UP000593571"/>
    </source>
</evidence>
<organism evidence="2 3">
    <name type="scientific">Rousettus aegyptiacus</name>
    <name type="common">Egyptian fruit bat</name>
    <name type="synonym">Pteropus aegyptiacus</name>
    <dbReference type="NCBI Taxonomy" id="9407"/>
    <lineage>
        <taxon>Eukaryota</taxon>
        <taxon>Metazoa</taxon>
        <taxon>Chordata</taxon>
        <taxon>Craniata</taxon>
        <taxon>Vertebrata</taxon>
        <taxon>Euteleostomi</taxon>
        <taxon>Mammalia</taxon>
        <taxon>Eutheria</taxon>
        <taxon>Laurasiatheria</taxon>
        <taxon>Chiroptera</taxon>
        <taxon>Yinpterochiroptera</taxon>
        <taxon>Pteropodoidea</taxon>
        <taxon>Pteropodidae</taxon>
        <taxon>Rousettinae</taxon>
        <taxon>Rousettus</taxon>
    </lineage>
</organism>
<reference evidence="2 3" key="1">
    <citation type="journal article" date="2020" name="Nature">
        <title>Six reference-quality genomes reveal evolution of bat adaptations.</title>
        <authorList>
            <person name="Jebb D."/>
            <person name="Huang Z."/>
            <person name="Pippel M."/>
            <person name="Hughes G.M."/>
            <person name="Lavrichenko K."/>
            <person name="Devanna P."/>
            <person name="Winkler S."/>
            <person name="Jermiin L.S."/>
            <person name="Skirmuntt E.C."/>
            <person name="Katzourakis A."/>
            <person name="Burkitt-Gray L."/>
            <person name="Ray D.A."/>
            <person name="Sullivan K.A.M."/>
            <person name="Roscito J.G."/>
            <person name="Kirilenko B.M."/>
            <person name="Davalos L.M."/>
            <person name="Corthals A.P."/>
            <person name="Power M.L."/>
            <person name="Jones G."/>
            <person name="Ransome R.D."/>
            <person name="Dechmann D.K.N."/>
            <person name="Locatelli A.G."/>
            <person name="Puechmaille S.J."/>
            <person name="Fedrigo O."/>
            <person name="Jarvis E.D."/>
            <person name="Hiller M."/>
            <person name="Vernes S.C."/>
            <person name="Myers E.W."/>
            <person name="Teeling E.C."/>
        </authorList>
    </citation>
    <scope>NUCLEOTIDE SEQUENCE [LARGE SCALE GENOMIC DNA]</scope>
    <source>
        <strain evidence="2">MRouAeg1</strain>
        <tissue evidence="2">Muscle</tissue>
    </source>
</reference>
<feature type="region of interest" description="Disordered" evidence="1">
    <location>
        <begin position="114"/>
        <end position="135"/>
    </location>
</feature>
<dbReference type="EMBL" id="JACASE010000002">
    <property type="protein sequence ID" value="KAF6496123.1"/>
    <property type="molecule type" value="Genomic_DNA"/>
</dbReference>
<dbReference type="Proteomes" id="UP000593571">
    <property type="component" value="Unassembled WGS sequence"/>
</dbReference>
<evidence type="ECO:0000313" key="2">
    <source>
        <dbReference type="EMBL" id="KAF6496123.1"/>
    </source>
</evidence>
<dbReference type="AlphaFoldDB" id="A0A7J8JGV3"/>
<sequence>MSAWGDWYGASGPPRARMCMHSRLCLRVPCACVSLGVLGRLREDSGPTATCILCVRLGGRGSHLPLHSPAQTHPLGVAIEQAETWMWPFALGARGGTPAVIGRQLWACLNRDSETRQGPCKPWPLRYSPSMGTDG</sequence>
<protein>
    <submittedName>
        <fullName evidence="2">Uncharacterized protein</fullName>
    </submittedName>
</protein>